<dbReference type="InterPro" id="IPR036291">
    <property type="entry name" value="NAD(P)-bd_dom_sf"/>
</dbReference>
<evidence type="ECO:0000256" key="2">
    <source>
        <dbReference type="ARBA" id="ARBA00005005"/>
    </source>
</evidence>
<comment type="subcellular location">
    <subcellularLocation>
        <location evidence="1">Peroxisome</location>
    </subcellularLocation>
</comment>
<dbReference type="SUPFAM" id="SSF52096">
    <property type="entry name" value="ClpP/crotonase"/>
    <property type="match status" value="1"/>
</dbReference>
<dbReference type="SUPFAM" id="SSF48179">
    <property type="entry name" value="6-phosphogluconate dehydrogenase C-terminal domain-like"/>
    <property type="match status" value="1"/>
</dbReference>
<evidence type="ECO:0000256" key="5">
    <source>
        <dbReference type="ARBA" id="ARBA00022832"/>
    </source>
</evidence>
<accession>A0A7C4ASZ7</accession>
<proteinExistence type="inferred from homology"/>
<reference evidence="17" key="1">
    <citation type="journal article" date="2020" name="mSystems">
        <title>Genome- and Community-Level Interaction Insights into Carbon Utilization and Element Cycling Functions of Hydrothermarchaeota in Hydrothermal Sediment.</title>
        <authorList>
            <person name="Zhou Z."/>
            <person name="Liu Y."/>
            <person name="Xu W."/>
            <person name="Pan J."/>
            <person name="Luo Z.H."/>
            <person name="Li M."/>
        </authorList>
    </citation>
    <scope>NUCLEOTIDE SEQUENCE [LARGE SCALE GENOMIC DNA]</scope>
    <source>
        <strain evidence="17">SpSt-769</strain>
    </source>
</reference>
<feature type="domain" description="3-hydroxyacyl-CoA dehydrogenase NAD binding" evidence="16">
    <location>
        <begin position="12"/>
        <end position="193"/>
    </location>
</feature>
<dbReference type="InterPro" id="IPR001753">
    <property type="entry name" value="Enoyl-CoA_hydra/iso"/>
</dbReference>
<dbReference type="CDD" id="cd06558">
    <property type="entry name" value="crotonase-like"/>
    <property type="match status" value="1"/>
</dbReference>
<dbReference type="Gene3D" id="3.90.226.10">
    <property type="entry name" value="2-enoyl-CoA Hydratase, Chain A, domain 1"/>
    <property type="match status" value="1"/>
</dbReference>
<evidence type="ECO:0000256" key="7">
    <source>
        <dbReference type="ARBA" id="ARBA00023002"/>
    </source>
</evidence>
<dbReference type="GO" id="GO:0016853">
    <property type="term" value="F:isomerase activity"/>
    <property type="evidence" value="ECO:0007669"/>
    <property type="project" value="UniProtKB-KW"/>
</dbReference>
<dbReference type="Gene3D" id="1.10.12.10">
    <property type="entry name" value="Lyase 2-enoyl-coa Hydratase, Chain A, domain 2"/>
    <property type="match status" value="1"/>
</dbReference>
<evidence type="ECO:0000256" key="10">
    <source>
        <dbReference type="ARBA" id="ARBA00023140"/>
    </source>
</evidence>
<protein>
    <submittedName>
        <fullName evidence="17">Uncharacterized protein</fullName>
    </submittedName>
</protein>
<dbReference type="GO" id="GO:0003857">
    <property type="term" value="F:(3S)-3-hydroxyacyl-CoA dehydrogenase (NAD+) activity"/>
    <property type="evidence" value="ECO:0007669"/>
    <property type="project" value="UniProtKB-EC"/>
</dbReference>
<dbReference type="AlphaFoldDB" id="A0A7C4ASZ7"/>
<dbReference type="Pfam" id="PF00378">
    <property type="entry name" value="ECH_1"/>
    <property type="match status" value="1"/>
</dbReference>
<organism evidence="17">
    <name type="scientific">Desulfomonile tiedjei</name>
    <dbReference type="NCBI Taxonomy" id="2358"/>
    <lineage>
        <taxon>Bacteria</taxon>
        <taxon>Pseudomonadati</taxon>
        <taxon>Thermodesulfobacteriota</taxon>
        <taxon>Desulfomonilia</taxon>
        <taxon>Desulfomonilales</taxon>
        <taxon>Desulfomonilaceae</taxon>
        <taxon>Desulfomonile</taxon>
    </lineage>
</organism>
<dbReference type="InterPro" id="IPR014748">
    <property type="entry name" value="Enoyl-CoA_hydra_C"/>
</dbReference>
<evidence type="ECO:0000256" key="14">
    <source>
        <dbReference type="ARBA" id="ARBA00049556"/>
    </source>
</evidence>
<gene>
    <name evidence="17" type="ORF">ENV54_09950</name>
</gene>
<dbReference type="SUPFAM" id="SSF51735">
    <property type="entry name" value="NAD(P)-binding Rossmann-fold domains"/>
    <property type="match status" value="1"/>
</dbReference>
<comment type="pathway">
    <text evidence="2">Lipid metabolism; fatty acid beta-oxidation.</text>
</comment>
<evidence type="ECO:0000259" key="15">
    <source>
        <dbReference type="Pfam" id="PF00725"/>
    </source>
</evidence>
<dbReference type="GO" id="GO:0006635">
    <property type="term" value="P:fatty acid beta-oxidation"/>
    <property type="evidence" value="ECO:0007669"/>
    <property type="project" value="TreeGrafter"/>
</dbReference>
<evidence type="ECO:0000256" key="11">
    <source>
        <dbReference type="ARBA" id="ARBA00023235"/>
    </source>
</evidence>
<dbReference type="InterPro" id="IPR006108">
    <property type="entry name" value="3HC_DH_C"/>
</dbReference>
<dbReference type="GO" id="GO:0070403">
    <property type="term" value="F:NAD+ binding"/>
    <property type="evidence" value="ECO:0007669"/>
    <property type="project" value="InterPro"/>
</dbReference>
<comment type="catalytic activity">
    <reaction evidence="14">
        <text>a (3S)-3-hydroxyacyl-CoA + NAD(+) = a 3-oxoacyl-CoA + NADH + H(+)</text>
        <dbReference type="Rhea" id="RHEA:22432"/>
        <dbReference type="ChEBI" id="CHEBI:15378"/>
        <dbReference type="ChEBI" id="CHEBI:57318"/>
        <dbReference type="ChEBI" id="CHEBI:57540"/>
        <dbReference type="ChEBI" id="CHEBI:57945"/>
        <dbReference type="ChEBI" id="CHEBI:90726"/>
        <dbReference type="EC" id="1.1.1.35"/>
    </reaction>
</comment>
<comment type="subunit">
    <text evidence="4">Monomer.</text>
</comment>
<evidence type="ECO:0000259" key="16">
    <source>
        <dbReference type="Pfam" id="PF02737"/>
    </source>
</evidence>
<keyword evidence="9" id="KW-0443">Lipid metabolism</keyword>
<keyword evidence="7" id="KW-0560">Oxidoreductase</keyword>
<evidence type="ECO:0000256" key="8">
    <source>
        <dbReference type="ARBA" id="ARBA00023027"/>
    </source>
</evidence>
<keyword evidence="6" id="KW-0442">Lipid degradation</keyword>
<dbReference type="Pfam" id="PF00725">
    <property type="entry name" value="3HCDH"/>
    <property type="match status" value="1"/>
</dbReference>
<evidence type="ECO:0000256" key="12">
    <source>
        <dbReference type="ARBA" id="ARBA00023239"/>
    </source>
</evidence>
<sequence>MAFVFRDCAINKVGVIGSGQIGPDIALHFVKSLHKYGTQVVVVDIAEDALAKGKAKLFKKVDKGGQTGAFKPDDVESMKSHVVFTSDYDQLKGADLVVEAATEDLPLKRRIFKQVESLVSQHAIITSNSSHLEPERIFEEIQYKGRTLCTHYFFPAERNQAIEIIPGKDTDEKTTEFVMRFYEYIGKIPVKVGSRYGYAVDPVFEGLLLAAVQCVDAGLGDTKQVDTVASKCLGLTVGPFTAHNLTGGNPITAHGLAEMNERINRWFRVPDRLKQLVETNGLWEVPARGEKIDVPPDKEKAIAEELQGAYFAIVSDMLDAGIINESDFDLIISVALDMKPPFSFMNAIGVQKSLELVEAFAKKYPGMPVSRRLREQAASGKPWEILDVLYEKKGDVALITIRRPRSLNALNGKVLQELKDCCKRIQGDADIKSAVITGFGNKAFVAGADIKEMAGFTDPDQGEKFARIGQLVSLEVEKLGIPVVAALNGLAFGGGCELSLCCTARVAPQGLKVLAAQPEVNLGLIPGMGGTQRLPRLIGFEKAAEMIRTANPISSAEALACGLVNELAEGDVLPAAIALARRLASGEAKVKVIEKGPVPNAPTTLPAVDIGHHSKAIDALAVKAILEGAKLTLEDGLALEAKLFGQCWTTEDTKIGLQTFVTKGAKAKAEFIHK</sequence>
<name>A0A7C4ASZ7_9BACT</name>
<comment type="similarity">
    <text evidence="3">Belongs to the enoyl-CoA hydratase/isomerase family.</text>
</comment>
<keyword evidence="11" id="KW-0413">Isomerase</keyword>
<evidence type="ECO:0000256" key="3">
    <source>
        <dbReference type="ARBA" id="ARBA00005254"/>
    </source>
</evidence>
<evidence type="ECO:0000256" key="6">
    <source>
        <dbReference type="ARBA" id="ARBA00022963"/>
    </source>
</evidence>
<dbReference type="Gene3D" id="1.10.1040.50">
    <property type="match status" value="1"/>
</dbReference>
<keyword evidence="12" id="KW-0456">Lyase</keyword>
<keyword evidence="8" id="KW-0520">NAD</keyword>
<evidence type="ECO:0000256" key="9">
    <source>
        <dbReference type="ARBA" id="ARBA00023098"/>
    </source>
</evidence>
<keyword evidence="10" id="KW-0576">Peroxisome</keyword>
<keyword evidence="13" id="KW-0511">Multifunctional enzyme</keyword>
<evidence type="ECO:0000313" key="17">
    <source>
        <dbReference type="EMBL" id="HGH61607.1"/>
    </source>
</evidence>
<evidence type="ECO:0000256" key="4">
    <source>
        <dbReference type="ARBA" id="ARBA00011245"/>
    </source>
</evidence>
<evidence type="ECO:0000256" key="13">
    <source>
        <dbReference type="ARBA" id="ARBA00023268"/>
    </source>
</evidence>
<dbReference type="InterPro" id="IPR006176">
    <property type="entry name" value="3-OHacyl-CoA_DH_NAD-bd"/>
</dbReference>
<dbReference type="PANTHER" id="PTHR23309">
    <property type="entry name" value="3-HYDROXYACYL-COA DEHYROGENASE"/>
    <property type="match status" value="1"/>
</dbReference>
<dbReference type="GO" id="GO:0004300">
    <property type="term" value="F:enoyl-CoA hydratase activity"/>
    <property type="evidence" value="ECO:0007669"/>
    <property type="project" value="UniProtKB-ARBA"/>
</dbReference>
<dbReference type="Gene3D" id="3.40.50.720">
    <property type="entry name" value="NAD(P)-binding Rossmann-like Domain"/>
    <property type="match status" value="1"/>
</dbReference>
<feature type="domain" description="3-hydroxyacyl-CoA dehydrogenase C-terminal" evidence="15">
    <location>
        <begin position="197"/>
        <end position="280"/>
    </location>
</feature>
<keyword evidence="5" id="KW-0276">Fatty acid metabolism</keyword>
<dbReference type="FunFam" id="3.90.226.10:FF:000009">
    <property type="entry name" value="Carnitinyl-CoA dehydratase"/>
    <property type="match status" value="1"/>
</dbReference>
<dbReference type="InterPro" id="IPR008927">
    <property type="entry name" value="6-PGluconate_DH-like_C_sf"/>
</dbReference>
<evidence type="ECO:0000256" key="1">
    <source>
        <dbReference type="ARBA" id="ARBA00004275"/>
    </source>
</evidence>
<dbReference type="EMBL" id="DTGT01000318">
    <property type="protein sequence ID" value="HGH61607.1"/>
    <property type="molecule type" value="Genomic_DNA"/>
</dbReference>
<comment type="caution">
    <text evidence="17">The sequence shown here is derived from an EMBL/GenBank/DDBJ whole genome shotgun (WGS) entry which is preliminary data.</text>
</comment>
<dbReference type="InterPro" id="IPR029045">
    <property type="entry name" value="ClpP/crotonase-like_dom_sf"/>
</dbReference>
<dbReference type="PANTHER" id="PTHR23309:SF49">
    <property type="entry name" value="PEROXISOMAL BIFUNCTIONAL ENZYME"/>
    <property type="match status" value="1"/>
</dbReference>
<dbReference type="Pfam" id="PF02737">
    <property type="entry name" value="3HCDH_N"/>
    <property type="match status" value="1"/>
</dbReference>